<feature type="DNA-binding region" description="OmpR/PhoB-type" evidence="7">
    <location>
        <begin position="130"/>
        <end position="229"/>
    </location>
</feature>
<dbReference type="Gene3D" id="3.40.50.2300">
    <property type="match status" value="1"/>
</dbReference>
<sequence length="230" mass="26541">MKPNKKNILLVDDEEQIINVVRAYLEKEGYNVFTAYNGKEALDVFNKESIDFIVLDLMLPDLPGEEVCKKIRLKSEVPILMLTAKVSEGHRINGLDIGADDYMIKPFSPKELVARVRAILRRTCKDFVKADIIEFNNGDLIIDINKMEVKKRGELIKLTPKEFKLLIVLAKNLGKVFTREELVDKVLGYDYDGYDRTIDAHIKNLRHKIEDEENKYIVTVYGVGYKFLED</sequence>
<dbReference type="SMART" id="SM00862">
    <property type="entry name" value="Trans_reg_C"/>
    <property type="match status" value="1"/>
</dbReference>
<evidence type="ECO:0000256" key="7">
    <source>
        <dbReference type="PROSITE-ProRule" id="PRU01091"/>
    </source>
</evidence>
<dbReference type="Pfam" id="PF00072">
    <property type="entry name" value="Response_reg"/>
    <property type="match status" value="1"/>
</dbReference>
<dbReference type="InterPro" id="IPR011006">
    <property type="entry name" value="CheY-like_superfamily"/>
</dbReference>
<keyword evidence="4 7" id="KW-0238">DNA-binding</keyword>
<dbReference type="InterPro" id="IPR039420">
    <property type="entry name" value="WalR-like"/>
</dbReference>
<evidence type="ECO:0000313" key="11">
    <source>
        <dbReference type="Proteomes" id="UP000464452"/>
    </source>
</evidence>
<dbReference type="CDD" id="cd00383">
    <property type="entry name" value="trans_reg_C"/>
    <property type="match status" value="1"/>
</dbReference>
<protein>
    <submittedName>
        <fullName evidence="10">Response regulator transcription factor</fullName>
    </submittedName>
</protein>
<gene>
    <name evidence="10" type="ORF">G3A45_06725</name>
</gene>
<dbReference type="InterPro" id="IPR036388">
    <property type="entry name" value="WH-like_DNA-bd_sf"/>
</dbReference>
<dbReference type="PROSITE" id="PS50110">
    <property type="entry name" value="RESPONSE_REGULATORY"/>
    <property type="match status" value="1"/>
</dbReference>
<keyword evidence="1 6" id="KW-0597">Phosphoprotein</keyword>
<dbReference type="KEGG" id="cazo:G3A45_06725"/>
<keyword evidence="3" id="KW-0805">Transcription regulation</keyword>
<dbReference type="AlphaFoldDB" id="A0A6P1YCR3"/>
<dbReference type="InterPro" id="IPR001867">
    <property type="entry name" value="OmpR/PhoB-type_DNA-bd"/>
</dbReference>
<evidence type="ECO:0000256" key="2">
    <source>
        <dbReference type="ARBA" id="ARBA00023012"/>
    </source>
</evidence>
<evidence type="ECO:0000256" key="5">
    <source>
        <dbReference type="ARBA" id="ARBA00023163"/>
    </source>
</evidence>
<evidence type="ECO:0000256" key="4">
    <source>
        <dbReference type="ARBA" id="ARBA00023125"/>
    </source>
</evidence>
<dbReference type="InterPro" id="IPR001789">
    <property type="entry name" value="Sig_transdc_resp-reg_receiver"/>
</dbReference>
<proteinExistence type="predicted"/>
<dbReference type="RefSeq" id="WP_163234943.1">
    <property type="nucleotide sequence ID" value="NZ_CP048617.1"/>
</dbReference>
<reference evidence="10 11" key="1">
    <citation type="submission" date="2020-02" db="EMBL/GenBank/DDBJ databases">
        <title>Thermophilic hydrogen producing bacteria, Caloranaerobacter azorensis.</title>
        <authorList>
            <person name="Baek K."/>
        </authorList>
    </citation>
    <scope>NUCLEOTIDE SEQUENCE [LARGE SCALE GENOMIC DNA]</scope>
    <source>
        <strain evidence="10 11">T3-1</strain>
    </source>
</reference>
<name>A0A6P1YCR3_9FIRM</name>
<feature type="domain" description="Response regulatory" evidence="8">
    <location>
        <begin position="7"/>
        <end position="120"/>
    </location>
</feature>
<dbReference type="FunFam" id="1.10.10.10:FF:000018">
    <property type="entry name" value="DNA-binding response regulator ResD"/>
    <property type="match status" value="1"/>
</dbReference>
<dbReference type="SUPFAM" id="SSF46894">
    <property type="entry name" value="C-terminal effector domain of the bipartite response regulators"/>
    <property type="match status" value="1"/>
</dbReference>
<feature type="domain" description="OmpR/PhoB-type" evidence="9">
    <location>
        <begin position="130"/>
        <end position="229"/>
    </location>
</feature>
<evidence type="ECO:0000256" key="1">
    <source>
        <dbReference type="ARBA" id="ARBA00022553"/>
    </source>
</evidence>
<dbReference type="SUPFAM" id="SSF52172">
    <property type="entry name" value="CheY-like"/>
    <property type="match status" value="1"/>
</dbReference>
<dbReference type="InterPro" id="IPR016032">
    <property type="entry name" value="Sig_transdc_resp-reg_C-effctor"/>
</dbReference>
<organism evidence="10 11">
    <name type="scientific">Caloranaerobacter azorensis</name>
    <dbReference type="NCBI Taxonomy" id="116090"/>
    <lineage>
        <taxon>Bacteria</taxon>
        <taxon>Bacillati</taxon>
        <taxon>Bacillota</taxon>
        <taxon>Tissierellia</taxon>
        <taxon>Tissierellales</taxon>
        <taxon>Thermohalobacteraceae</taxon>
        <taxon>Caloranaerobacter</taxon>
    </lineage>
</organism>
<dbReference type="EMBL" id="CP048617">
    <property type="protein sequence ID" value="QIB27011.1"/>
    <property type="molecule type" value="Genomic_DNA"/>
</dbReference>
<dbReference type="SMART" id="SM00448">
    <property type="entry name" value="REC"/>
    <property type="match status" value="1"/>
</dbReference>
<evidence type="ECO:0000256" key="6">
    <source>
        <dbReference type="PROSITE-ProRule" id="PRU00169"/>
    </source>
</evidence>
<dbReference type="GO" id="GO:0006355">
    <property type="term" value="P:regulation of DNA-templated transcription"/>
    <property type="evidence" value="ECO:0007669"/>
    <property type="project" value="InterPro"/>
</dbReference>
<keyword evidence="5" id="KW-0804">Transcription</keyword>
<dbReference type="GO" id="GO:0000156">
    <property type="term" value="F:phosphorelay response regulator activity"/>
    <property type="evidence" value="ECO:0007669"/>
    <property type="project" value="TreeGrafter"/>
</dbReference>
<dbReference type="PANTHER" id="PTHR48111">
    <property type="entry name" value="REGULATOR OF RPOS"/>
    <property type="match status" value="1"/>
</dbReference>
<dbReference type="Proteomes" id="UP000464452">
    <property type="component" value="Chromosome"/>
</dbReference>
<accession>A0A6P1YCR3</accession>
<evidence type="ECO:0000256" key="3">
    <source>
        <dbReference type="ARBA" id="ARBA00023015"/>
    </source>
</evidence>
<feature type="modified residue" description="4-aspartylphosphate" evidence="6">
    <location>
        <position position="56"/>
    </location>
</feature>
<dbReference type="FunFam" id="3.40.50.2300:FF:000001">
    <property type="entry name" value="DNA-binding response regulator PhoB"/>
    <property type="match status" value="1"/>
</dbReference>
<dbReference type="PROSITE" id="PS51755">
    <property type="entry name" value="OMPR_PHOB"/>
    <property type="match status" value="1"/>
</dbReference>
<keyword evidence="2" id="KW-0902">Two-component regulatory system</keyword>
<dbReference type="PANTHER" id="PTHR48111:SF73">
    <property type="entry name" value="ALKALINE PHOSPHATASE SYNTHESIS TRANSCRIPTIONAL REGULATORY PROTEIN PHOP"/>
    <property type="match status" value="1"/>
</dbReference>
<evidence type="ECO:0000259" key="8">
    <source>
        <dbReference type="PROSITE" id="PS50110"/>
    </source>
</evidence>
<dbReference type="Gene3D" id="1.10.10.10">
    <property type="entry name" value="Winged helix-like DNA-binding domain superfamily/Winged helix DNA-binding domain"/>
    <property type="match status" value="1"/>
</dbReference>
<dbReference type="GO" id="GO:0005829">
    <property type="term" value="C:cytosol"/>
    <property type="evidence" value="ECO:0007669"/>
    <property type="project" value="TreeGrafter"/>
</dbReference>
<dbReference type="Pfam" id="PF00486">
    <property type="entry name" value="Trans_reg_C"/>
    <property type="match status" value="1"/>
</dbReference>
<dbReference type="GO" id="GO:0032993">
    <property type="term" value="C:protein-DNA complex"/>
    <property type="evidence" value="ECO:0007669"/>
    <property type="project" value="TreeGrafter"/>
</dbReference>
<dbReference type="GO" id="GO:0000976">
    <property type="term" value="F:transcription cis-regulatory region binding"/>
    <property type="evidence" value="ECO:0007669"/>
    <property type="project" value="TreeGrafter"/>
</dbReference>
<evidence type="ECO:0000313" key="10">
    <source>
        <dbReference type="EMBL" id="QIB27011.1"/>
    </source>
</evidence>
<dbReference type="Gene3D" id="6.10.250.690">
    <property type="match status" value="1"/>
</dbReference>
<evidence type="ECO:0000259" key="9">
    <source>
        <dbReference type="PROSITE" id="PS51755"/>
    </source>
</evidence>